<reference evidence="3 4" key="1">
    <citation type="submission" date="2019-12" db="EMBL/GenBank/DDBJ databases">
        <title>Genome sequencing and assembly of endphytes of Porphyra tenera.</title>
        <authorList>
            <person name="Park J.M."/>
            <person name="Shin R."/>
            <person name="Jo S.H."/>
        </authorList>
    </citation>
    <scope>NUCLEOTIDE SEQUENCE [LARGE SCALE GENOMIC DNA]</scope>
    <source>
        <strain evidence="3 4">GPM4</strain>
    </source>
</reference>
<keyword evidence="4" id="KW-1185">Reference proteome</keyword>
<dbReference type="InterPro" id="IPR029044">
    <property type="entry name" value="Nucleotide-diphossugar_trans"/>
</dbReference>
<dbReference type="PANTHER" id="PTHR22916">
    <property type="entry name" value="GLYCOSYLTRANSFERASE"/>
    <property type="match status" value="1"/>
</dbReference>
<dbReference type="OrthoDB" id="9069044at2"/>
<gene>
    <name evidence="3" type="ORF">FX988_01503</name>
</gene>
<keyword evidence="1" id="KW-0812">Transmembrane</keyword>
<proteinExistence type="predicted"/>
<evidence type="ECO:0000259" key="2">
    <source>
        <dbReference type="Pfam" id="PF00535"/>
    </source>
</evidence>
<dbReference type="InterPro" id="IPR001173">
    <property type="entry name" value="Glyco_trans_2-like"/>
</dbReference>
<evidence type="ECO:0000256" key="1">
    <source>
        <dbReference type="SAM" id="Phobius"/>
    </source>
</evidence>
<dbReference type="GO" id="GO:0016758">
    <property type="term" value="F:hexosyltransferase activity"/>
    <property type="evidence" value="ECO:0007669"/>
    <property type="project" value="UniProtKB-ARBA"/>
</dbReference>
<dbReference type="EMBL" id="CP047656">
    <property type="protein sequence ID" value="QHJ11275.1"/>
    <property type="molecule type" value="Genomic_DNA"/>
</dbReference>
<evidence type="ECO:0000313" key="3">
    <source>
        <dbReference type="EMBL" id="QHJ11275.1"/>
    </source>
</evidence>
<dbReference type="Gene3D" id="3.90.550.10">
    <property type="entry name" value="Spore Coat Polysaccharide Biosynthesis Protein SpsA, Chain A"/>
    <property type="match status" value="1"/>
</dbReference>
<feature type="transmembrane region" description="Helical" evidence="1">
    <location>
        <begin position="234"/>
        <end position="267"/>
    </location>
</feature>
<dbReference type="CDD" id="cd00761">
    <property type="entry name" value="Glyco_tranf_GTA_type"/>
    <property type="match status" value="1"/>
</dbReference>
<dbReference type="Proteomes" id="UP000464524">
    <property type="component" value="Chromosome"/>
</dbReference>
<keyword evidence="1" id="KW-1133">Transmembrane helix</keyword>
<dbReference type="PANTHER" id="PTHR22916:SF64">
    <property type="entry name" value="TRANSFERASE, PUTATIVE-RELATED"/>
    <property type="match status" value="1"/>
</dbReference>
<dbReference type="SUPFAM" id="SSF53448">
    <property type="entry name" value="Nucleotide-diphospho-sugar transferases"/>
    <property type="match status" value="1"/>
</dbReference>
<feature type="domain" description="Glycosyltransferase 2-like" evidence="2">
    <location>
        <begin position="4"/>
        <end position="161"/>
    </location>
</feature>
<dbReference type="RefSeq" id="WP_160179034.1">
    <property type="nucleotide sequence ID" value="NZ_CP047656.1"/>
</dbReference>
<dbReference type="KEGG" id="pmes:FX988_01503"/>
<dbReference type="Pfam" id="PF00535">
    <property type="entry name" value="Glycos_transf_2"/>
    <property type="match status" value="1"/>
</dbReference>
<keyword evidence="1" id="KW-0472">Membrane</keyword>
<name>A0A857JH00_9ALTE</name>
<accession>A0A857JH00</accession>
<dbReference type="AlphaFoldDB" id="A0A857JH00"/>
<evidence type="ECO:0000313" key="4">
    <source>
        <dbReference type="Proteomes" id="UP000464524"/>
    </source>
</evidence>
<feature type="transmembrane region" description="Helical" evidence="1">
    <location>
        <begin position="287"/>
        <end position="310"/>
    </location>
</feature>
<sequence>MHVSFIIPHKGRFEMLIQTIESVAKQAFDLSQIEVIVVSQTPEALKQTLNENTELTIKTYLRSEYDTISALRNYGETRANGEYLAFLDADIYLSTNWIEQMLRTLQSHPERIISSAMQRCKEDAPPLEKIRTSLSNAELDTEVAFLPGRNLFLTREAFHRIGGFPEHLLTCEDYYFTDKAAQLGTLFYTSSADYIHLGEDKTLKGMFNKEIWRGQSNLKSIEGRRIPLREWPSFVVPPAIFLCLFCSLMALCIGQATGAIVFLGLALIPLLAYTSRLYKLDKLHVSFLHVLAFYTVYFPARAIGTFAGIFKSIRIKNI</sequence>
<protein>
    <recommendedName>
        <fullName evidence="2">Glycosyltransferase 2-like domain-containing protein</fullName>
    </recommendedName>
</protein>
<organism evidence="3 4">
    <name type="scientific">Paraglaciecola mesophila</name>
    <dbReference type="NCBI Taxonomy" id="197222"/>
    <lineage>
        <taxon>Bacteria</taxon>
        <taxon>Pseudomonadati</taxon>
        <taxon>Pseudomonadota</taxon>
        <taxon>Gammaproteobacteria</taxon>
        <taxon>Alteromonadales</taxon>
        <taxon>Alteromonadaceae</taxon>
        <taxon>Paraglaciecola</taxon>
    </lineage>
</organism>